<dbReference type="InterPro" id="IPR036869">
    <property type="entry name" value="J_dom_sf"/>
</dbReference>
<feature type="transmembrane region" description="Helical" evidence="4">
    <location>
        <begin position="73"/>
        <end position="95"/>
    </location>
</feature>
<evidence type="ECO:0000256" key="4">
    <source>
        <dbReference type="SAM" id="Phobius"/>
    </source>
</evidence>
<name>A0A1H3M898_9FIRM</name>
<dbReference type="STRING" id="159292.SAMN05192546_10437"/>
<feature type="region of interest" description="Disordered" evidence="3">
    <location>
        <begin position="171"/>
        <end position="190"/>
    </location>
</feature>
<gene>
    <name evidence="6" type="ORF">SAMN05192546_10437</name>
</gene>
<dbReference type="CDD" id="cd06257">
    <property type="entry name" value="DnaJ"/>
    <property type="match status" value="1"/>
</dbReference>
<evidence type="ECO:0000313" key="7">
    <source>
        <dbReference type="Proteomes" id="UP000199230"/>
    </source>
</evidence>
<keyword evidence="2" id="KW-0143">Chaperone</keyword>
<dbReference type="GO" id="GO:0051082">
    <property type="term" value="F:unfolded protein binding"/>
    <property type="evidence" value="ECO:0007669"/>
    <property type="project" value="TreeGrafter"/>
</dbReference>
<feature type="compositionally biased region" description="Gly residues" evidence="3">
    <location>
        <begin position="178"/>
        <end position="189"/>
    </location>
</feature>
<dbReference type="EMBL" id="FNPV01000004">
    <property type="protein sequence ID" value="SDY72967.1"/>
    <property type="molecule type" value="Genomic_DNA"/>
</dbReference>
<evidence type="ECO:0000256" key="1">
    <source>
        <dbReference type="ARBA" id="ARBA00022705"/>
    </source>
</evidence>
<dbReference type="InterPro" id="IPR001623">
    <property type="entry name" value="DnaJ_domain"/>
</dbReference>
<evidence type="ECO:0000256" key="3">
    <source>
        <dbReference type="SAM" id="MobiDB-lite"/>
    </source>
</evidence>
<dbReference type="GO" id="GO:0005737">
    <property type="term" value="C:cytoplasm"/>
    <property type="evidence" value="ECO:0007669"/>
    <property type="project" value="TreeGrafter"/>
</dbReference>
<keyword evidence="4" id="KW-0812">Transmembrane</keyword>
<dbReference type="Pfam" id="PF00226">
    <property type="entry name" value="DnaJ"/>
    <property type="match status" value="1"/>
</dbReference>
<evidence type="ECO:0000259" key="5">
    <source>
        <dbReference type="PROSITE" id="PS50076"/>
    </source>
</evidence>
<dbReference type="PANTHER" id="PTHR43096:SF52">
    <property type="entry name" value="DNAJ HOMOLOG 1, MITOCHONDRIAL-RELATED"/>
    <property type="match status" value="1"/>
</dbReference>
<dbReference type="AlphaFoldDB" id="A0A1H3M898"/>
<dbReference type="Proteomes" id="UP000199230">
    <property type="component" value="Unassembled WGS sequence"/>
</dbReference>
<feature type="transmembrane region" description="Helical" evidence="4">
    <location>
        <begin position="45"/>
        <end position="67"/>
    </location>
</feature>
<organism evidence="6 7">
    <name type="scientific">Tindallia californiensis</name>
    <dbReference type="NCBI Taxonomy" id="159292"/>
    <lineage>
        <taxon>Bacteria</taxon>
        <taxon>Bacillati</taxon>
        <taxon>Bacillota</taxon>
        <taxon>Clostridia</taxon>
        <taxon>Peptostreptococcales</taxon>
        <taxon>Tindalliaceae</taxon>
        <taxon>Tindallia</taxon>
    </lineage>
</organism>
<evidence type="ECO:0000313" key="6">
    <source>
        <dbReference type="EMBL" id="SDY72967.1"/>
    </source>
</evidence>
<sequence>MMRMIKKLVGRLIYGFSKTLSHALDALIYAIETGVLLAKSFMKGCALLISMGGCLFLLLMIGPLGSLLFRNPVVFPILFLIFIFPVLGAISIAYLKYIKYITTHYLFHLASHWMDSEKVAYRSFRKFKEDFRRAEAERIRREQERRYEQQRQWEERFQQWHQQNAGWQGSYQRSYQTGQGGRSHSGQVGGNPYEAFKQKYKESCQILGVSEQSDQYRIKLAYRKKAKEYHPDVSKDPQATQKFQKINEAYEFLNEDNIQRYQRMQ</sequence>
<feature type="domain" description="J" evidence="5">
    <location>
        <begin position="202"/>
        <end position="265"/>
    </location>
</feature>
<dbReference type="Gene3D" id="1.10.287.110">
    <property type="entry name" value="DnaJ domain"/>
    <property type="match status" value="1"/>
</dbReference>
<protein>
    <submittedName>
        <fullName evidence="6">DnaJ domain-containing protein</fullName>
    </submittedName>
</protein>
<dbReference type="SMART" id="SM00271">
    <property type="entry name" value="DnaJ"/>
    <property type="match status" value="1"/>
</dbReference>
<keyword evidence="7" id="KW-1185">Reference proteome</keyword>
<evidence type="ECO:0000256" key="2">
    <source>
        <dbReference type="ARBA" id="ARBA00023186"/>
    </source>
</evidence>
<proteinExistence type="predicted"/>
<accession>A0A1H3M898</accession>
<dbReference type="GO" id="GO:0006260">
    <property type="term" value="P:DNA replication"/>
    <property type="evidence" value="ECO:0007669"/>
    <property type="project" value="UniProtKB-KW"/>
</dbReference>
<keyword evidence="4" id="KW-1133">Transmembrane helix</keyword>
<reference evidence="6 7" key="1">
    <citation type="submission" date="2016-10" db="EMBL/GenBank/DDBJ databases">
        <authorList>
            <person name="de Groot N.N."/>
        </authorList>
    </citation>
    <scope>NUCLEOTIDE SEQUENCE [LARGE SCALE GENOMIC DNA]</scope>
    <source>
        <strain evidence="6 7">APO</strain>
    </source>
</reference>
<dbReference type="PANTHER" id="PTHR43096">
    <property type="entry name" value="DNAJ HOMOLOG 1, MITOCHONDRIAL-RELATED"/>
    <property type="match status" value="1"/>
</dbReference>
<keyword evidence="1" id="KW-0235">DNA replication</keyword>
<dbReference type="GO" id="GO:0042026">
    <property type="term" value="P:protein refolding"/>
    <property type="evidence" value="ECO:0007669"/>
    <property type="project" value="TreeGrafter"/>
</dbReference>
<keyword evidence="4" id="KW-0472">Membrane</keyword>
<dbReference type="PROSITE" id="PS50076">
    <property type="entry name" value="DNAJ_2"/>
    <property type="match status" value="1"/>
</dbReference>
<dbReference type="PRINTS" id="PR00625">
    <property type="entry name" value="JDOMAIN"/>
</dbReference>
<dbReference type="RefSeq" id="WP_242870054.1">
    <property type="nucleotide sequence ID" value="NZ_FNPV01000004.1"/>
</dbReference>
<dbReference type="SUPFAM" id="SSF46565">
    <property type="entry name" value="Chaperone J-domain"/>
    <property type="match status" value="1"/>
</dbReference>